<feature type="region of interest" description="Disordered" evidence="1">
    <location>
        <begin position="124"/>
        <end position="245"/>
    </location>
</feature>
<name>A0A5C2SLM3_9APHY</name>
<feature type="compositionally biased region" description="Basic and acidic residues" evidence="1">
    <location>
        <begin position="673"/>
        <end position="682"/>
    </location>
</feature>
<protein>
    <submittedName>
        <fullName evidence="2">Uncharacterized protein</fullName>
    </submittedName>
</protein>
<feature type="compositionally biased region" description="Polar residues" evidence="1">
    <location>
        <begin position="422"/>
        <end position="432"/>
    </location>
</feature>
<feature type="compositionally biased region" description="Pro residues" evidence="1">
    <location>
        <begin position="685"/>
        <end position="695"/>
    </location>
</feature>
<feature type="region of interest" description="Disordered" evidence="1">
    <location>
        <begin position="359"/>
        <end position="803"/>
    </location>
</feature>
<feature type="compositionally biased region" description="Basic and acidic residues" evidence="1">
    <location>
        <begin position="481"/>
        <end position="523"/>
    </location>
</feature>
<feature type="compositionally biased region" description="Polar residues" evidence="1">
    <location>
        <begin position="739"/>
        <end position="752"/>
    </location>
</feature>
<keyword evidence="3" id="KW-1185">Reference proteome</keyword>
<feature type="region of interest" description="Disordered" evidence="1">
    <location>
        <begin position="1"/>
        <end position="72"/>
    </location>
</feature>
<sequence length="815" mass="87379">MAYSQKRPAARSKADKDGGAGGGRNSDASAGSGGNGRLDAPAGAARPRGMSDASYMRGASDGGNSNTRGFARNLADSEPLAVLADLQEFGIPGQEVPLPAGANMGLSTPNSTFNAKRFSDVSAALPPLNEDDYLDMDLVRPKSTSSHVAPARPPPPTVPLPSTPVQQPQSRPRRPGSFDTLASLDTLGDNDFVPIKSLPVPRPRRMASSDTISSSSSRDARSDRGGMSPARGPSPVIKPSPRPYSIMSLSTEQDLLAIAEMLSPAVEAGVGEEEPIPEGPPMAELESFSDMFGEDAPVPNPARGSVSSTMSSLYSSYQRESSIGGSIYTDSDGASYFGDDLPDPSLLAAPFLQHGLRSLHLPRGSLPMPPLDDSRSLSSSTSYSSLRTPSLSRTSSVAYLSSPPTSPTSSYSPIDAPGPSSPHMSMQNSNNKLLGIIEESLHSEEGHGHARHTSEATEVVNLDDCLEESRSSQSFAPSAYQDRRQSPRSDSRGEMRSPVHSLYKSDSRSDLRSPMRYESRTEMRGTPPPRSPPPSRRMPELQRLQISPAGPSLSSAPVLDISSSSPFNQQQYAQQTRSAHPSMQRTLPFAPEPRSSSSYADKRSGFMASRPSTFSDEEQSPYAREMQSPFGNLHNSYSSEHFSSANTADFRVPHTPDTPASFQTARSPTFAHPEAKTQKLEKIQIPPPPPVPPSPVLSATSSSSSHKSIKKAVGLSKIFGKGSSDKSSKKSSESGSMHLPNQSVTSLEIGNSKTEEKRLRKEAAKARTERLAQDLAEKQRRRTEAAKAQKSTMVKEKSKKPWEEGGGMYEGISYF</sequence>
<dbReference type="EMBL" id="ML122259">
    <property type="protein sequence ID" value="RPD62366.1"/>
    <property type="molecule type" value="Genomic_DNA"/>
</dbReference>
<gene>
    <name evidence="2" type="ORF">L227DRAFT_34219</name>
</gene>
<reference evidence="2" key="1">
    <citation type="journal article" date="2018" name="Genome Biol. Evol.">
        <title>Genomics and development of Lentinus tigrinus, a white-rot wood-decaying mushroom with dimorphic fruiting bodies.</title>
        <authorList>
            <person name="Wu B."/>
            <person name="Xu Z."/>
            <person name="Knudson A."/>
            <person name="Carlson A."/>
            <person name="Chen N."/>
            <person name="Kovaka S."/>
            <person name="LaButti K."/>
            <person name="Lipzen A."/>
            <person name="Pennachio C."/>
            <person name="Riley R."/>
            <person name="Schakwitz W."/>
            <person name="Umezawa K."/>
            <person name="Ohm R.A."/>
            <person name="Grigoriev I.V."/>
            <person name="Nagy L.G."/>
            <person name="Gibbons J."/>
            <person name="Hibbett D."/>
        </authorList>
    </citation>
    <scope>NUCLEOTIDE SEQUENCE [LARGE SCALE GENOMIC DNA]</scope>
    <source>
        <strain evidence="2">ALCF2SS1-6</strain>
    </source>
</reference>
<feature type="compositionally biased region" description="Polar residues" evidence="1">
    <location>
        <begin position="629"/>
        <end position="647"/>
    </location>
</feature>
<accession>A0A5C2SLM3</accession>
<feature type="compositionally biased region" description="Basic and acidic residues" evidence="1">
    <location>
        <begin position="753"/>
        <end position="803"/>
    </location>
</feature>
<feature type="compositionally biased region" description="Pro residues" evidence="1">
    <location>
        <begin position="151"/>
        <end position="162"/>
    </location>
</feature>
<feature type="compositionally biased region" description="Pro residues" evidence="1">
    <location>
        <begin position="526"/>
        <end position="536"/>
    </location>
</feature>
<evidence type="ECO:0000256" key="1">
    <source>
        <dbReference type="SAM" id="MobiDB-lite"/>
    </source>
</evidence>
<proteinExistence type="predicted"/>
<feature type="compositionally biased region" description="Basic and acidic residues" evidence="1">
    <location>
        <begin position="439"/>
        <end position="455"/>
    </location>
</feature>
<feature type="compositionally biased region" description="Polar residues" evidence="1">
    <location>
        <begin position="561"/>
        <end position="585"/>
    </location>
</feature>
<dbReference type="AlphaFoldDB" id="A0A5C2SLM3"/>
<feature type="compositionally biased region" description="Polar residues" evidence="1">
    <location>
        <begin position="658"/>
        <end position="667"/>
    </location>
</feature>
<dbReference type="Proteomes" id="UP000313359">
    <property type="component" value="Unassembled WGS sequence"/>
</dbReference>
<feature type="compositionally biased region" description="Low complexity" evidence="1">
    <location>
        <begin position="696"/>
        <end position="706"/>
    </location>
</feature>
<feature type="compositionally biased region" description="Low complexity" evidence="1">
    <location>
        <begin position="206"/>
        <end position="217"/>
    </location>
</feature>
<evidence type="ECO:0000313" key="2">
    <source>
        <dbReference type="EMBL" id="RPD62366.1"/>
    </source>
</evidence>
<dbReference type="OrthoDB" id="2757355at2759"/>
<organism evidence="2 3">
    <name type="scientific">Lentinus tigrinus ALCF2SS1-6</name>
    <dbReference type="NCBI Taxonomy" id="1328759"/>
    <lineage>
        <taxon>Eukaryota</taxon>
        <taxon>Fungi</taxon>
        <taxon>Dikarya</taxon>
        <taxon>Basidiomycota</taxon>
        <taxon>Agaricomycotina</taxon>
        <taxon>Agaricomycetes</taxon>
        <taxon>Polyporales</taxon>
        <taxon>Polyporaceae</taxon>
        <taxon>Lentinus</taxon>
    </lineage>
</organism>
<evidence type="ECO:0000313" key="3">
    <source>
        <dbReference type="Proteomes" id="UP000313359"/>
    </source>
</evidence>
<feature type="compositionally biased region" description="Basic and acidic residues" evidence="1">
    <location>
        <begin position="723"/>
        <end position="732"/>
    </location>
</feature>
<dbReference type="STRING" id="1328759.A0A5C2SLM3"/>
<feature type="compositionally biased region" description="Low complexity" evidence="1">
    <location>
        <begin position="376"/>
        <end position="413"/>
    </location>
</feature>